<dbReference type="EMBL" id="WIRE01000001">
    <property type="protein sequence ID" value="MQX54381.1"/>
    <property type="molecule type" value="Genomic_DNA"/>
</dbReference>
<keyword evidence="1" id="KW-0812">Transmembrane</keyword>
<evidence type="ECO:0000313" key="3">
    <source>
        <dbReference type="Proteomes" id="UP000469421"/>
    </source>
</evidence>
<comment type="caution">
    <text evidence="2">The sequence shown here is derived from an EMBL/GenBank/DDBJ whole genome shotgun (WGS) entry which is preliminary data.</text>
</comment>
<name>A0A6N7M1L4_9GAMM</name>
<feature type="transmembrane region" description="Helical" evidence="1">
    <location>
        <begin position="12"/>
        <end position="30"/>
    </location>
</feature>
<reference evidence="2 3" key="1">
    <citation type="submission" date="2019-10" db="EMBL/GenBank/DDBJ databases">
        <title>Alcanivorax sp.PA15-N-34 draft genome sequence.</title>
        <authorList>
            <person name="Liao X."/>
            <person name="Shao Z."/>
        </authorList>
    </citation>
    <scope>NUCLEOTIDE SEQUENCE [LARGE SCALE GENOMIC DNA]</scope>
    <source>
        <strain evidence="2 3">PA15-N-34</strain>
    </source>
</reference>
<protein>
    <submittedName>
        <fullName evidence="2">Uncharacterized protein</fullName>
    </submittedName>
</protein>
<feature type="transmembrane region" description="Helical" evidence="1">
    <location>
        <begin position="185"/>
        <end position="208"/>
    </location>
</feature>
<proteinExistence type="predicted"/>
<gene>
    <name evidence="2" type="ORF">GFN93_14085</name>
</gene>
<feature type="transmembrane region" description="Helical" evidence="1">
    <location>
        <begin position="132"/>
        <end position="151"/>
    </location>
</feature>
<feature type="transmembrane region" description="Helical" evidence="1">
    <location>
        <begin position="293"/>
        <end position="317"/>
    </location>
</feature>
<keyword evidence="1" id="KW-1133">Transmembrane helix</keyword>
<evidence type="ECO:0000313" key="2">
    <source>
        <dbReference type="EMBL" id="MQX54381.1"/>
    </source>
</evidence>
<dbReference type="RefSeq" id="WP_153501656.1">
    <property type="nucleotide sequence ID" value="NZ_WIRE01000001.1"/>
</dbReference>
<feature type="transmembrane region" description="Helical" evidence="1">
    <location>
        <begin position="96"/>
        <end position="120"/>
    </location>
</feature>
<feature type="transmembrane region" description="Helical" evidence="1">
    <location>
        <begin position="157"/>
        <end position="173"/>
    </location>
</feature>
<organism evidence="2 3">
    <name type="scientific">Alcanivorax sediminis</name>
    <dbReference type="NCBI Taxonomy" id="2663008"/>
    <lineage>
        <taxon>Bacteria</taxon>
        <taxon>Pseudomonadati</taxon>
        <taxon>Pseudomonadota</taxon>
        <taxon>Gammaproteobacteria</taxon>
        <taxon>Oceanospirillales</taxon>
        <taxon>Alcanivoracaceae</taxon>
        <taxon>Alcanivorax</taxon>
    </lineage>
</organism>
<evidence type="ECO:0000256" key="1">
    <source>
        <dbReference type="SAM" id="Phobius"/>
    </source>
</evidence>
<keyword evidence="3" id="KW-1185">Reference proteome</keyword>
<dbReference type="AlphaFoldDB" id="A0A6N7M1L4"/>
<sequence length="392" mass="43569">MPIQLYTESYELLYVMNVVMAGALTIPLVARFFKVSISYAAVLYVWHSLFAVAYAMFVVANGGDAREYYLHSFNEPSFSLGTHAVRVGVSFLSVGLGYPFLACSLTFAFLGYLGVVAFYSSLKEVMATEGGWWSWFIAMIPLLPSLNFWSVGLGKDSVSFFSICMILWVSFNLNKRWGYAIVPFLLLFIVRPHIAGMVGAAFAVSFLFRRGITWPQRVIIGGLALLVSAFLVPLALDYSGVEGGRLSDVSDFIEGREGANLKGGGAVDISNMSLPEKMFTYLFRPTLIEARNLFFLAAALDNTILLFLFVAGTWALIKKPLPPYLRAHNRMFLWIYSLCAWLILAMTTANLGIALRQKWMFAPMLIFLLISVIGRSRYPAESDAPAIEGSNR</sequence>
<keyword evidence="1" id="KW-0472">Membrane</keyword>
<dbReference type="Proteomes" id="UP000469421">
    <property type="component" value="Unassembled WGS sequence"/>
</dbReference>
<feature type="transmembrane region" description="Helical" evidence="1">
    <location>
        <begin position="37"/>
        <end position="60"/>
    </location>
</feature>
<feature type="transmembrane region" description="Helical" evidence="1">
    <location>
        <begin position="214"/>
        <end position="236"/>
    </location>
</feature>
<accession>A0A6N7M1L4</accession>
<feature type="transmembrane region" description="Helical" evidence="1">
    <location>
        <begin position="332"/>
        <end position="353"/>
    </location>
</feature>